<keyword evidence="1" id="KW-0732">Signal</keyword>
<feature type="signal peptide" evidence="1">
    <location>
        <begin position="1"/>
        <end position="19"/>
    </location>
</feature>
<accession>A0A4Y8S7V9</accession>
<dbReference type="EMBL" id="SOZE01000028">
    <property type="protein sequence ID" value="TFF34670.1"/>
    <property type="molecule type" value="Genomic_DNA"/>
</dbReference>
<proteinExistence type="predicted"/>
<comment type="caution">
    <text evidence="3">The sequence shown here is derived from an EMBL/GenBank/DDBJ whole genome shotgun (WGS) entry which is preliminary data.</text>
</comment>
<feature type="chain" id="PRO_5021456096" description="DUF5723 domain-containing protein" evidence="1">
    <location>
        <begin position="20"/>
        <end position="479"/>
    </location>
</feature>
<dbReference type="InterPro" id="IPR043781">
    <property type="entry name" value="DUF5723"/>
</dbReference>
<name>A0A4Y8S7V9_9SPHI</name>
<dbReference type="Pfam" id="PF18990">
    <property type="entry name" value="DUF5723"/>
    <property type="match status" value="1"/>
</dbReference>
<evidence type="ECO:0000313" key="3">
    <source>
        <dbReference type="EMBL" id="TFF34670.1"/>
    </source>
</evidence>
<sequence>MKKILLAFPLLLITVHSFGQQFSQYNTGTLYDSFENPSRGTFIPDSSRKFAFNFFLPNLSTNTFLTGNSQIPLKSRAFLGYYTTTNLTFNQGKMNRFNSNINYYSLMFKAFTNLEGNAEIGISVQSKAEARGLFSDETIALYNGPNAFADNHYDNIFNNQGTYQAYHQLSFTYREKINRKLALGVKLSALMGIRYQKLETTSSSLDINRPGDQALLIMRGRYHLNYNPGEFTGRDFLPTLRNPGLSAGFGVSLRTRDAFNLQFNLKDLGFIHWSNRSSIYNFAAADTIFQFSSNRRERNIYEAARHITKTNQKIGGFITPTNSKIEISANKNYWLDYDNQYKYSPTFIISKEVFFDGITAALVNPVQYKNYTVTLTTSYNNYKILSVGGQFMIKTPNVEFFAGSERLIPTARLALASAKNNGQINRNAAYTGEDIFFGAAFKFGPLIEHPLNASYVPIDNKPGFIRRIWNRLFGSGDDY</sequence>
<dbReference type="AlphaFoldDB" id="A0A4Y8S7V9"/>
<protein>
    <recommendedName>
        <fullName evidence="2">DUF5723 domain-containing protein</fullName>
    </recommendedName>
</protein>
<dbReference type="OrthoDB" id="783295at2"/>
<dbReference type="RefSeq" id="WP_133234563.1">
    <property type="nucleotide sequence ID" value="NZ_SOZE01000028.1"/>
</dbReference>
<dbReference type="Proteomes" id="UP000297540">
    <property type="component" value="Unassembled WGS sequence"/>
</dbReference>
<evidence type="ECO:0000313" key="4">
    <source>
        <dbReference type="Proteomes" id="UP000297540"/>
    </source>
</evidence>
<feature type="domain" description="DUF5723" evidence="2">
    <location>
        <begin position="51"/>
        <end position="404"/>
    </location>
</feature>
<organism evidence="3 4">
    <name type="scientific">Mucilaginibacter psychrotolerans</name>
    <dbReference type="NCBI Taxonomy" id="1524096"/>
    <lineage>
        <taxon>Bacteria</taxon>
        <taxon>Pseudomonadati</taxon>
        <taxon>Bacteroidota</taxon>
        <taxon>Sphingobacteriia</taxon>
        <taxon>Sphingobacteriales</taxon>
        <taxon>Sphingobacteriaceae</taxon>
        <taxon>Mucilaginibacter</taxon>
    </lineage>
</organism>
<keyword evidence="4" id="KW-1185">Reference proteome</keyword>
<evidence type="ECO:0000259" key="2">
    <source>
        <dbReference type="Pfam" id="PF18990"/>
    </source>
</evidence>
<reference evidence="3 4" key="1">
    <citation type="journal article" date="2017" name="Int. J. Syst. Evol. Microbiol.">
        <title>Mucilaginibacterpsychrotolerans sp. nov., isolated from peatlands.</title>
        <authorList>
            <person name="Deng Y."/>
            <person name="Shen L."/>
            <person name="Xu B."/>
            <person name="Liu Y."/>
            <person name="Gu Z."/>
            <person name="Liu H."/>
            <person name="Zhou Y."/>
        </authorList>
    </citation>
    <scope>NUCLEOTIDE SEQUENCE [LARGE SCALE GENOMIC DNA]</scope>
    <source>
        <strain evidence="3 4">NH7-4</strain>
    </source>
</reference>
<gene>
    <name evidence="3" type="ORF">E2R66_21445</name>
</gene>
<evidence type="ECO:0000256" key="1">
    <source>
        <dbReference type="SAM" id="SignalP"/>
    </source>
</evidence>